<dbReference type="InterPro" id="IPR014001">
    <property type="entry name" value="Helicase_ATP-bd"/>
</dbReference>
<dbReference type="PROSITE" id="PS51192">
    <property type="entry name" value="HELICASE_ATP_BIND_1"/>
    <property type="match status" value="1"/>
</dbReference>
<dbReference type="GO" id="GO:0031297">
    <property type="term" value="P:replication fork processing"/>
    <property type="evidence" value="ECO:0007669"/>
    <property type="project" value="TreeGrafter"/>
</dbReference>
<geneLocation type="plasmid" evidence="3">
    <name>1</name>
</geneLocation>
<evidence type="ECO:0000313" key="5">
    <source>
        <dbReference type="Proteomes" id="UP000289200"/>
    </source>
</evidence>
<keyword evidence="1" id="KW-0378">Hydrolase</keyword>
<dbReference type="GO" id="GO:0016787">
    <property type="term" value="F:hydrolase activity"/>
    <property type="evidence" value="ECO:0007669"/>
    <property type="project" value="UniProtKB-KW"/>
</dbReference>
<dbReference type="Proteomes" id="UP000289200">
    <property type="component" value="Unassembled WGS sequence"/>
</dbReference>
<dbReference type="GO" id="GO:0006281">
    <property type="term" value="P:DNA repair"/>
    <property type="evidence" value="ECO:0007669"/>
    <property type="project" value="TreeGrafter"/>
</dbReference>
<dbReference type="EMBL" id="LR026982">
    <property type="protein sequence ID" value="VCU06604.1"/>
    <property type="molecule type" value="Genomic_DNA"/>
</dbReference>
<evidence type="ECO:0000259" key="2">
    <source>
        <dbReference type="PROSITE" id="PS51192"/>
    </source>
</evidence>
<dbReference type="SMART" id="SM00487">
    <property type="entry name" value="DEXDc"/>
    <property type="match status" value="1"/>
</dbReference>
<dbReference type="RefSeq" id="WP_244595254.1">
    <property type="nucleotide sequence ID" value="NZ_LR026982.1"/>
</dbReference>
<dbReference type="InterPro" id="IPR001650">
    <property type="entry name" value="Helicase_C-like"/>
</dbReference>
<reference evidence="4" key="2">
    <citation type="submission" date="2018-10" db="EMBL/GenBank/DDBJ databases">
        <authorList>
            <person name="Peiro R."/>
            <person name="Begona"/>
            <person name="Cbmso G."/>
            <person name="Lopez M."/>
            <person name="Gonzalez S."/>
            <person name="Sacristan E."/>
            <person name="Castillo E."/>
        </authorList>
    </citation>
    <scope>NUCLEOTIDE SEQUENCE</scope>
    <source>
        <strain evidence="4">Rhod_genome</strain>
        <strain evidence="3">Rhod_plasmid</strain>
        <plasmid evidence="3">1</plasmid>
    </source>
</reference>
<dbReference type="Gene3D" id="3.40.50.300">
    <property type="entry name" value="P-loop containing nucleotide triphosphate hydrolases"/>
    <property type="match status" value="2"/>
</dbReference>
<sequence length="471" mass="52934">MNDLSAYRNFIASKRVAFAGDGLSVVPPLNSAMFPHQAHSTEFALRKGRAALFLDTGLGKSLCALDWGRVVVEHTNKPVLMLAPLAVAQQHAREAEKFGIDAAVVRSGDEVGAKRIYITNYDRLDRFDAGRFAGIILDESSILKNFAGRTCRALIETFARTPFRLACTATPAPNDHTEVGTHSEFLGAMRRDEMLPIWFINDTADTGTWRIKGHARADFWSWVASWSRCVGRPSDLGFDDAGFALPEITITHHEVRADRMTDAGEERNGKLAGQGRLFRIPDTSATSIHHEKRLTIEQRADRVAELLASDPTEAWIVWVDTDYEADAVMARLPGAMEVRGGMKVEEKERRLVAFSEGRERVIVTKPSIAGFGLNWQHCALQCFAGISFSYEAFYQAIRRSWRFGQRRPVQIHVVCADTERAIWAVVERKSGDHEAMKREMVAAMRRSVREEQSRKLYQPDQEARLPTWLCA</sequence>
<dbReference type="GO" id="GO:0005524">
    <property type="term" value="F:ATP binding"/>
    <property type="evidence" value="ECO:0007669"/>
    <property type="project" value="InterPro"/>
</dbReference>
<dbReference type="InterPro" id="IPR006935">
    <property type="entry name" value="Helicase/UvrB_N"/>
</dbReference>
<keyword evidence="3" id="KW-0614">Plasmid</keyword>
<accession>A0A3S4BSY9</accession>
<evidence type="ECO:0000256" key="1">
    <source>
        <dbReference type="ARBA" id="ARBA00022801"/>
    </source>
</evidence>
<organism evidence="4 5">
    <name type="scientific">Rhodoplanes serenus</name>
    <dbReference type="NCBI Taxonomy" id="200615"/>
    <lineage>
        <taxon>Bacteria</taxon>
        <taxon>Pseudomonadati</taxon>
        <taxon>Pseudomonadota</taxon>
        <taxon>Alphaproteobacteria</taxon>
        <taxon>Hyphomicrobiales</taxon>
        <taxon>Nitrobacteraceae</taxon>
        <taxon>Rhodoplanes</taxon>
    </lineage>
</organism>
<keyword evidence="5" id="KW-1185">Reference proteome</keyword>
<proteinExistence type="predicted"/>
<dbReference type="SUPFAM" id="SSF52540">
    <property type="entry name" value="P-loop containing nucleoside triphosphate hydrolases"/>
    <property type="match status" value="2"/>
</dbReference>
<evidence type="ECO:0000313" key="4">
    <source>
        <dbReference type="EMBL" id="VCU07855.1"/>
    </source>
</evidence>
<dbReference type="GO" id="GO:0003677">
    <property type="term" value="F:DNA binding"/>
    <property type="evidence" value="ECO:0007669"/>
    <property type="project" value="InterPro"/>
</dbReference>
<dbReference type="PANTHER" id="PTHR45766">
    <property type="entry name" value="DNA ANNEALING HELICASE AND ENDONUCLEASE ZRANB3 FAMILY MEMBER"/>
    <property type="match status" value="1"/>
</dbReference>
<name>A0A3S4BSY9_9BRAD</name>
<gene>
    <name evidence="4" type="ORF">RHODGE_RHODGE_01006</name>
    <name evidence="3" type="ORF">RHODPL_RHODPL_00052</name>
</gene>
<dbReference type="Pfam" id="PF00271">
    <property type="entry name" value="Helicase_C"/>
    <property type="match status" value="1"/>
</dbReference>
<dbReference type="InterPro" id="IPR027417">
    <property type="entry name" value="P-loop_NTPase"/>
</dbReference>
<protein>
    <recommendedName>
        <fullName evidence="2">Helicase ATP-binding domain-containing protein</fullName>
    </recommendedName>
</protein>
<dbReference type="AlphaFoldDB" id="A0A3S4BSY9"/>
<feature type="domain" description="Helicase ATP-binding" evidence="2">
    <location>
        <begin position="41"/>
        <end position="189"/>
    </location>
</feature>
<reference evidence="5" key="1">
    <citation type="submission" date="2018-10" db="EMBL/GenBank/DDBJ databases">
        <authorList>
            <person name="Peiro R."/>
            <person name="Begona"/>
            <person name="Cbmso G."/>
            <person name="Lopez M."/>
            <person name="Gonzalez S."/>
            <person name="Sacristan E."/>
            <person name="Castillo E."/>
        </authorList>
    </citation>
    <scope>NUCLEOTIDE SEQUENCE [LARGE SCALE GENOMIC DNA]</scope>
</reference>
<evidence type="ECO:0000313" key="3">
    <source>
        <dbReference type="EMBL" id="VCU06604.1"/>
    </source>
</evidence>
<dbReference type="PANTHER" id="PTHR45766:SF6">
    <property type="entry name" value="SWI_SNF-RELATED MATRIX-ASSOCIATED ACTIN-DEPENDENT REGULATOR OF CHROMATIN SUBFAMILY A-LIKE PROTEIN 1"/>
    <property type="match status" value="1"/>
</dbReference>
<dbReference type="EMBL" id="UWOC01000077">
    <property type="protein sequence ID" value="VCU07855.1"/>
    <property type="molecule type" value="Genomic_DNA"/>
</dbReference>
<dbReference type="Pfam" id="PF04851">
    <property type="entry name" value="ResIII"/>
    <property type="match status" value="1"/>
</dbReference>